<keyword evidence="1" id="KW-0175">Coiled coil</keyword>
<feature type="non-terminal residue" evidence="3">
    <location>
        <position position="1"/>
    </location>
</feature>
<reference evidence="4" key="1">
    <citation type="journal article" date="2014" name="Proc. Natl. Acad. Sci. U.S.A.">
        <title>Extensive sampling of basidiomycete genomes demonstrates inadequacy of the white-rot/brown-rot paradigm for wood decay fungi.</title>
        <authorList>
            <person name="Riley R."/>
            <person name="Salamov A.A."/>
            <person name="Brown D.W."/>
            <person name="Nagy L.G."/>
            <person name="Floudas D."/>
            <person name="Held B.W."/>
            <person name="Levasseur A."/>
            <person name="Lombard V."/>
            <person name="Morin E."/>
            <person name="Otillar R."/>
            <person name="Lindquist E.A."/>
            <person name="Sun H."/>
            <person name="LaButti K.M."/>
            <person name="Schmutz J."/>
            <person name="Jabbour D."/>
            <person name="Luo H."/>
            <person name="Baker S.E."/>
            <person name="Pisabarro A.G."/>
            <person name="Walton J.D."/>
            <person name="Blanchette R.A."/>
            <person name="Henrissat B."/>
            <person name="Martin F."/>
            <person name="Cullen D."/>
            <person name="Hibbett D.S."/>
            <person name="Grigoriev I.V."/>
        </authorList>
    </citation>
    <scope>NUCLEOTIDE SEQUENCE [LARGE SCALE GENOMIC DNA]</scope>
    <source>
        <strain evidence="4">MUCL 33604</strain>
    </source>
</reference>
<organism evidence="3 4">
    <name type="scientific">Jaapia argillacea MUCL 33604</name>
    <dbReference type="NCBI Taxonomy" id="933084"/>
    <lineage>
        <taxon>Eukaryota</taxon>
        <taxon>Fungi</taxon>
        <taxon>Dikarya</taxon>
        <taxon>Basidiomycota</taxon>
        <taxon>Agaricomycotina</taxon>
        <taxon>Agaricomycetes</taxon>
        <taxon>Agaricomycetidae</taxon>
        <taxon>Jaapiales</taxon>
        <taxon>Jaapiaceae</taxon>
        <taxon>Jaapia</taxon>
    </lineage>
</organism>
<dbReference type="STRING" id="933084.A0A067PB62"/>
<name>A0A067PB62_9AGAM</name>
<feature type="coiled-coil region" evidence="1">
    <location>
        <begin position="31"/>
        <end position="58"/>
    </location>
</feature>
<sequence length="136" mass="15818">KRNPAKSSRLVGDGLPWLLTGDVFYEKVVMHEAHQAEEQEAKETRQGERERKAELMAKWKIEDEARVKWNQDKCLLFNEKLAEWRVEQAVAKTEKRHPKWRKPVPGVIEKPIPRPTASTIEEEDEEDGEDAGDDDE</sequence>
<evidence type="ECO:0000256" key="2">
    <source>
        <dbReference type="SAM" id="MobiDB-lite"/>
    </source>
</evidence>
<feature type="region of interest" description="Disordered" evidence="2">
    <location>
        <begin position="92"/>
        <end position="136"/>
    </location>
</feature>
<protein>
    <submittedName>
        <fullName evidence="3">Uncharacterized protein</fullName>
    </submittedName>
</protein>
<keyword evidence="4" id="KW-1185">Reference proteome</keyword>
<dbReference type="AlphaFoldDB" id="A0A067PB62"/>
<accession>A0A067PB62</accession>
<proteinExistence type="predicted"/>
<evidence type="ECO:0000313" key="4">
    <source>
        <dbReference type="Proteomes" id="UP000027265"/>
    </source>
</evidence>
<dbReference type="InParanoid" id="A0A067PB62"/>
<dbReference type="Proteomes" id="UP000027265">
    <property type="component" value="Unassembled WGS sequence"/>
</dbReference>
<feature type="compositionally biased region" description="Acidic residues" evidence="2">
    <location>
        <begin position="120"/>
        <end position="136"/>
    </location>
</feature>
<dbReference type="EMBL" id="KL197743">
    <property type="protein sequence ID" value="KDQ51974.1"/>
    <property type="molecule type" value="Genomic_DNA"/>
</dbReference>
<gene>
    <name evidence="3" type="ORF">JAAARDRAFT_703378</name>
</gene>
<dbReference type="HOGENOM" id="CLU_061607_2_1_1"/>
<evidence type="ECO:0000256" key="1">
    <source>
        <dbReference type="SAM" id="Coils"/>
    </source>
</evidence>
<evidence type="ECO:0000313" key="3">
    <source>
        <dbReference type="EMBL" id="KDQ51974.1"/>
    </source>
</evidence>
<dbReference type="OrthoDB" id="3267810at2759"/>